<dbReference type="InterPro" id="IPR050604">
    <property type="entry name" value="PDZ-LIM_domain"/>
</dbReference>
<dbReference type="GO" id="GO:0001725">
    <property type="term" value="C:stress fiber"/>
    <property type="evidence" value="ECO:0007669"/>
    <property type="project" value="TreeGrafter"/>
</dbReference>
<dbReference type="PANTHER" id="PTHR24214">
    <property type="entry name" value="PDZ AND LIM DOMAIN PROTEIN ZASP"/>
    <property type="match status" value="1"/>
</dbReference>
<evidence type="ECO:0000256" key="3">
    <source>
        <dbReference type="ARBA" id="ARBA00023038"/>
    </source>
</evidence>
<dbReference type="GO" id="GO:0005737">
    <property type="term" value="C:cytoplasm"/>
    <property type="evidence" value="ECO:0007669"/>
    <property type="project" value="UniProtKB-SubCell"/>
</dbReference>
<reference evidence="6" key="1">
    <citation type="journal article" date="2023" name="Mol. Biol. Evol.">
        <title>Third-Generation Sequencing Reveals the Adaptive Role of the Epigenome in Three Deep-Sea Polychaetes.</title>
        <authorList>
            <person name="Perez M."/>
            <person name="Aroh O."/>
            <person name="Sun Y."/>
            <person name="Lan Y."/>
            <person name="Juniper S.K."/>
            <person name="Young C.R."/>
            <person name="Angers B."/>
            <person name="Qian P.Y."/>
        </authorList>
    </citation>
    <scope>NUCLEOTIDE SEQUENCE</scope>
    <source>
        <strain evidence="6">P08H-3</strain>
    </source>
</reference>
<dbReference type="AlphaFoldDB" id="A0AAD9N4X8"/>
<dbReference type="SUPFAM" id="SSF50156">
    <property type="entry name" value="PDZ domain-like"/>
    <property type="match status" value="1"/>
</dbReference>
<dbReference type="GO" id="GO:0030036">
    <property type="term" value="P:actin cytoskeleton organization"/>
    <property type="evidence" value="ECO:0007669"/>
    <property type="project" value="TreeGrafter"/>
</dbReference>
<feature type="region of interest" description="Disordered" evidence="4">
    <location>
        <begin position="118"/>
        <end position="193"/>
    </location>
</feature>
<evidence type="ECO:0000256" key="1">
    <source>
        <dbReference type="ARBA" id="ARBA00004496"/>
    </source>
</evidence>
<sequence>MAEVLFRAKLTRDGSSIPWGFRLQGGVEYDKPLTLLKVVDDSLAAKGGLHPGDIVVKLAGKSAEDMTHKDAQEAIISAGNALEIIVERAEVTMTTIATPTTGGCDVKNSEITLTTEPTYSNTSVIVSENERPENTTAQQTEQPSSITPERQHCVQSIEDKDNDRTTDYDDDKTVSDHVFDSGESPTNHESPASVNATIQDSAERCSMLSKVLENDKIGKEPASVIHIKQKDAANSGLQATVADQVPSKHNATQPLDNNDVGETVNELREGLDSKQDTGEVTDDAAVIIQVCDNDKDAKEVHNEHSEQSESKSRPIKKVNESTAEYTKENHLSTANKIGQPSVANGLRKFGVRWRNGPGGKKALEVNIPILS</sequence>
<feature type="compositionally biased region" description="Basic and acidic residues" evidence="4">
    <location>
        <begin position="300"/>
        <end position="312"/>
    </location>
</feature>
<dbReference type="InterPro" id="IPR036034">
    <property type="entry name" value="PDZ_sf"/>
</dbReference>
<dbReference type="GO" id="GO:0051371">
    <property type="term" value="F:muscle alpha-actinin binding"/>
    <property type="evidence" value="ECO:0007669"/>
    <property type="project" value="TreeGrafter"/>
</dbReference>
<dbReference type="GO" id="GO:0003779">
    <property type="term" value="F:actin binding"/>
    <property type="evidence" value="ECO:0007669"/>
    <property type="project" value="TreeGrafter"/>
</dbReference>
<dbReference type="CDD" id="cd23068">
    <property type="entry name" value="PDZ_ZASP52-like"/>
    <property type="match status" value="1"/>
</dbReference>
<feature type="domain" description="PDZ" evidence="5">
    <location>
        <begin position="7"/>
        <end position="90"/>
    </location>
</feature>
<organism evidence="6 7">
    <name type="scientific">Paralvinella palmiformis</name>
    <dbReference type="NCBI Taxonomy" id="53620"/>
    <lineage>
        <taxon>Eukaryota</taxon>
        <taxon>Metazoa</taxon>
        <taxon>Spiralia</taxon>
        <taxon>Lophotrochozoa</taxon>
        <taxon>Annelida</taxon>
        <taxon>Polychaeta</taxon>
        <taxon>Sedentaria</taxon>
        <taxon>Canalipalpata</taxon>
        <taxon>Terebellida</taxon>
        <taxon>Terebelliformia</taxon>
        <taxon>Alvinellidae</taxon>
        <taxon>Paralvinella</taxon>
    </lineage>
</organism>
<dbReference type="GO" id="GO:0031941">
    <property type="term" value="C:filamentous actin"/>
    <property type="evidence" value="ECO:0007669"/>
    <property type="project" value="TreeGrafter"/>
</dbReference>
<dbReference type="Proteomes" id="UP001208570">
    <property type="component" value="Unassembled WGS sequence"/>
</dbReference>
<evidence type="ECO:0000313" key="6">
    <source>
        <dbReference type="EMBL" id="KAK2154434.1"/>
    </source>
</evidence>
<feature type="region of interest" description="Disordered" evidence="4">
    <location>
        <begin position="300"/>
        <end position="339"/>
    </location>
</feature>
<keyword evidence="3" id="KW-0440">LIM domain</keyword>
<dbReference type="InterPro" id="IPR001478">
    <property type="entry name" value="PDZ"/>
</dbReference>
<name>A0AAD9N4X8_9ANNE</name>
<keyword evidence="7" id="KW-1185">Reference proteome</keyword>
<protein>
    <recommendedName>
        <fullName evidence="5">PDZ domain-containing protein</fullName>
    </recommendedName>
</protein>
<keyword evidence="3" id="KW-0862">Zinc</keyword>
<dbReference type="EMBL" id="JAODUP010000269">
    <property type="protein sequence ID" value="KAK2154434.1"/>
    <property type="molecule type" value="Genomic_DNA"/>
</dbReference>
<feature type="compositionally biased region" description="Basic and acidic residues" evidence="4">
    <location>
        <begin position="149"/>
        <end position="180"/>
    </location>
</feature>
<dbReference type="FunFam" id="2.30.42.10:FF:000055">
    <property type="entry name" value="PDZ and LIM domain protein 3"/>
    <property type="match status" value="1"/>
</dbReference>
<evidence type="ECO:0000256" key="2">
    <source>
        <dbReference type="ARBA" id="ARBA00022490"/>
    </source>
</evidence>
<keyword evidence="2" id="KW-0963">Cytoplasm</keyword>
<dbReference type="GO" id="GO:0005912">
    <property type="term" value="C:adherens junction"/>
    <property type="evidence" value="ECO:0007669"/>
    <property type="project" value="TreeGrafter"/>
</dbReference>
<evidence type="ECO:0000259" key="5">
    <source>
        <dbReference type="PROSITE" id="PS50106"/>
    </source>
</evidence>
<dbReference type="SMART" id="SM00228">
    <property type="entry name" value="PDZ"/>
    <property type="match status" value="1"/>
</dbReference>
<comment type="caution">
    <text evidence="6">The sequence shown here is derived from an EMBL/GenBank/DDBJ whole genome shotgun (WGS) entry which is preliminary data.</text>
</comment>
<dbReference type="PROSITE" id="PS50106">
    <property type="entry name" value="PDZ"/>
    <property type="match status" value="1"/>
</dbReference>
<dbReference type="GO" id="GO:0061061">
    <property type="term" value="P:muscle structure development"/>
    <property type="evidence" value="ECO:0007669"/>
    <property type="project" value="TreeGrafter"/>
</dbReference>
<comment type="subcellular location">
    <subcellularLocation>
        <location evidence="1">Cytoplasm</location>
    </subcellularLocation>
</comment>
<dbReference type="PANTHER" id="PTHR24214:SF38">
    <property type="entry name" value="PDZ AND LIM DOMAIN PROTEIN ZASP-RELATED"/>
    <property type="match status" value="1"/>
</dbReference>
<gene>
    <name evidence="6" type="ORF">LSH36_269g10015</name>
</gene>
<evidence type="ECO:0000256" key="4">
    <source>
        <dbReference type="SAM" id="MobiDB-lite"/>
    </source>
</evidence>
<dbReference type="Gene3D" id="2.30.42.10">
    <property type="match status" value="1"/>
</dbReference>
<accession>A0AAD9N4X8</accession>
<dbReference type="Pfam" id="PF00595">
    <property type="entry name" value="PDZ"/>
    <property type="match status" value="1"/>
</dbReference>
<feature type="compositionally biased region" description="Polar residues" evidence="4">
    <location>
        <begin position="134"/>
        <end position="148"/>
    </location>
</feature>
<evidence type="ECO:0000313" key="7">
    <source>
        <dbReference type="Proteomes" id="UP001208570"/>
    </source>
</evidence>
<proteinExistence type="predicted"/>
<keyword evidence="3" id="KW-0479">Metal-binding</keyword>
<feature type="compositionally biased region" description="Polar residues" evidence="4">
    <location>
        <begin position="183"/>
        <end position="193"/>
    </location>
</feature>